<keyword evidence="1" id="KW-0479">Metal-binding</keyword>
<dbReference type="Pfam" id="PF13640">
    <property type="entry name" value="2OG-FeII_Oxy_3"/>
    <property type="match status" value="1"/>
</dbReference>
<dbReference type="InterPro" id="IPR044862">
    <property type="entry name" value="Pro_4_hyd_alph_FE2OG_OXY"/>
</dbReference>
<evidence type="ECO:0000313" key="4">
    <source>
        <dbReference type="Proteomes" id="UP000614410"/>
    </source>
</evidence>
<protein>
    <submittedName>
        <fullName evidence="3">2OG-Fe(II) oxygenase</fullName>
    </submittedName>
</protein>
<reference evidence="3 4" key="1">
    <citation type="submission" date="2020-10" db="EMBL/GenBank/DDBJ databases">
        <title>Ca. Dormibacterota MAGs.</title>
        <authorList>
            <person name="Montgomery K."/>
        </authorList>
    </citation>
    <scope>NUCLEOTIDE SEQUENCE [LARGE SCALE GENOMIC DNA]</scope>
    <source>
        <strain evidence="3">Mitchell_Peninsula_5</strain>
    </source>
</reference>
<name>A0A934NGY9_9BACT</name>
<accession>A0A934NGY9</accession>
<comment type="similarity">
    <text evidence="1">Belongs to the iron/ascorbate-dependent oxidoreductase family.</text>
</comment>
<evidence type="ECO:0000259" key="2">
    <source>
        <dbReference type="PROSITE" id="PS51471"/>
    </source>
</evidence>
<comment type="caution">
    <text evidence="3">The sequence shown here is derived from an EMBL/GenBank/DDBJ whole genome shotgun (WGS) entry which is preliminary data.</text>
</comment>
<proteinExistence type="inferred from homology"/>
<gene>
    <name evidence="3" type="ORF">JF887_14705</name>
</gene>
<dbReference type="Proteomes" id="UP000614410">
    <property type="component" value="Unassembled WGS sequence"/>
</dbReference>
<keyword evidence="1" id="KW-0408">Iron</keyword>
<dbReference type="EMBL" id="JAEKNN010000072">
    <property type="protein sequence ID" value="MBJ7610655.1"/>
    <property type="molecule type" value="Genomic_DNA"/>
</dbReference>
<sequence length="269" mass="29510">MTASPAAGAAADLGAALATPLWLHRTTPFPHWWARDVFTPPAYQLLEEAFRARVERRASDPKGGFARSMPTSDALALLFDPGFDGPLSLFLSRAWRDLVGAVTGMRLTEHVSGGLHHHPVGDPDGFIHSDFNVGWFVHQPREDGIVVADHTACRYGTGEPRRTGVEPRPYLRAVSVLFYLANPPWSGGGGTALFRRRDDPLHAAAAEVPPLNNSLVLFPCTPYSFHAFLGNRRHPRSSVAMWFHRTLGDAAEQWGEPATAGALRRARPR</sequence>
<dbReference type="PROSITE" id="PS51471">
    <property type="entry name" value="FE2OG_OXY"/>
    <property type="match status" value="1"/>
</dbReference>
<dbReference type="InterPro" id="IPR005123">
    <property type="entry name" value="Oxoglu/Fe-dep_dioxygenase_dom"/>
</dbReference>
<evidence type="ECO:0000256" key="1">
    <source>
        <dbReference type="RuleBase" id="RU003682"/>
    </source>
</evidence>
<evidence type="ECO:0000313" key="3">
    <source>
        <dbReference type="EMBL" id="MBJ7610655.1"/>
    </source>
</evidence>
<feature type="domain" description="Fe2OG dioxygenase" evidence="2">
    <location>
        <begin position="107"/>
        <end position="245"/>
    </location>
</feature>
<dbReference type="Gene3D" id="2.60.120.620">
    <property type="entry name" value="q2cbj1_9rhob like domain"/>
    <property type="match status" value="1"/>
</dbReference>
<keyword evidence="1" id="KW-0560">Oxidoreductase</keyword>
<organism evidence="3 4">
    <name type="scientific">Candidatus Amunia macphersoniae</name>
    <dbReference type="NCBI Taxonomy" id="3127014"/>
    <lineage>
        <taxon>Bacteria</taxon>
        <taxon>Bacillati</taxon>
        <taxon>Candidatus Dormiibacterota</taxon>
        <taxon>Candidatus Dormibacteria</taxon>
        <taxon>Candidatus Aeolococcales</taxon>
        <taxon>Candidatus Aeolococcaceae</taxon>
        <taxon>Candidatus Amunia</taxon>
    </lineage>
</organism>
<dbReference type="GO" id="GO:0046872">
    <property type="term" value="F:metal ion binding"/>
    <property type="evidence" value="ECO:0007669"/>
    <property type="project" value="UniProtKB-KW"/>
</dbReference>
<dbReference type="AlphaFoldDB" id="A0A934NGY9"/>
<dbReference type="GO" id="GO:0016491">
    <property type="term" value="F:oxidoreductase activity"/>
    <property type="evidence" value="ECO:0007669"/>
    <property type="project" value="UniProtKB-KW"/>
</dbReference>